<comment type="caution">
    <text evidence="12">The sequence shown here is derived from an EMBL/GenBank/DDBJ whole genome shotgun (WGS) entry which is preliminary data.</text>
</comment>
<dbReference type="Gene3D" id="2.40.50.100">
    <property type="match status" value="1"/>
</dbReference>
<dbReference type="AlphaFoldDB" id="A0A8J3E7X5"/>
<dbReference type="Proteomes" id="UP000646365">
    <property type="component" value="Unassembled WGS sequence"/>
</dbReference>
<keyword evidence="1" id="KW-0813">Transport</keyword>
<evidence type="ECO:0000256" key="6">
    <source>
        <dbReference type="ARBA" id="ARBA00022840"/>
    </source>
</evidence>
<keyword evidence="4" id="KW-0997">Cell inner membrane</keyword>
<dbReference type="PROSITE" id="PS51866">
    <property type="entry name" value="MOP"/>
    <property type="match status" value="1"/>
</dbReference>
<reference evidence="12" key="2">
    <citation type="submission" date="2020-09" db="EMBL/GenBank/DDBJ databases">
        <authorList>
            <person name="Sun Q."/>
            <person name="Zhou Y."/>
        </authorList>
    </citation>
    <scope>NUCLEOTIDE SEQUENCE</scope>
    <source>
        <strain evidence="12">CGMCC 1.15725</strain>
    </source>
</reference>
<accession>A0A8J3E7X5</accession>
<keyword evidence="5" id="KW-0547">Nucleotide-binding</keyword>
<keyword evidence="8" id="KW-0472">Membrane</keyword>
<dbReference type="Gene3D" id="3.40.50.300">
    <property type="entry name" value="P-loop containing nucleotide triphosphate hydrolases"/>
    <property type="match status" value="1"/>
</dbReference>
<dbReference type="GO" id="GO:0015098">
    <property type="term" value="F:molybdate ion transmembrane transporter activity"/>
    <property type="evidence" value="ECO:0007669"/>
    <property type="project" value="InterPro"/>
</dbReference>
<dbReference type="EMBL" id="BMJQ01000042">
    <property type="protein sequence ID" value="GGF51645.1"/>
    <property type="molecule type" value="Genomic_DNA"/>
</dbReference>
<keyword evidence="6 12" id="KW-0067">ATP-binding</keyword>
<dbReference type="PROSITE" id="PS50893">
    <property type="entry name" value="ABC_TRANSPORTER_2"/>
    <property type="match status" value="1"/>
</dbReference>
<name>A0A8J3E7X5_9PROT</name>
<dbReference type="RefSeq" id="WP_189052641.1">
    <property type="nucleotide sequence ID" value="NZ_BMJQ01000042.1"/>
</dbReference>
<evidence type="ECO:0000256" key="7">
    <source>
        <dbReference type="ARBA" id="ARBA00022967"/>
    </source>
</evidence>
<dbReference type="PANTHER" id="PTHR43514:SF4">
    <property type="entry name" value="ABC TRANSPORTER I FAMILY MEMBER 10"/>
    <property type="match status" value="1"/>
</dbReference>
<dbReference type="SUPFAM" id="SSF50331">
    <property type="entry name" value="MOP-like"/>
    <property type="match status" value="1"/>
</dbReference>
<feature type="domain" description="Mop" evidence="11">
    <location>
        <begin position="290"/>
        <end position="356"/>
    </location>
</feature>
<evidence type="ECO:0000256" key="1">
    <source>
        <dbReference type="ARBA" id="ARBA00022448"/>
    </source>
</evidence>
<evidence type="ECO:0000259" key="11">
    <source>
        <dbReference type="PROSITE" id="PS51866"/>
    </source>
</evidence>
<evidence type="ECO:0000313" key="13">
    <source>
        <dbReference type="Proteomes" id="UP000646365"/>
    </source>
</evidence>
<proteinExistence type="predicted"/>
<dbReference type="PANTHER" id="PTHR43514">
    <property type="entry name" value="ABC TRANSPORTER I FAMILY MEMBER 10"/>
    <property type="match status" value="1"/>
</dbReference>
<evidence type="ECO:0000256" key="4">
    <source>
        <dbReference type="ARBA" id="ARBA00022519"/>
    </source>
</evidence>
<dbReference type="InterPro" id="IPR004606">
    <property type="entry name" value="Mop_domain"/>
</dbReference>
<dbReference type="InterPro" id="IPR005116">
    <property type="entry name" value="Transp-assoc_OB_typ1"/>
</dbReference>
<dbReference type="GO" id="GO:0140359">
    <property type="term" value="F:ABC-type transporter activity"/>
    <property type="evidence" value="ECO:0007669"/>
    <property type="project" value="InterPro"/>
</dbReference>
<dbReference type="GO" id="GO:0016020">
    <property type="term" value="C:membrane"/>
    <property type="evidence" value="ECO:0007669"/>
    <property type="project" value="InterPro"/>
</dbReference>
<evidence type="ECO:0000259" key="10">
    <source>
        <dbReference type="PROSITE" id="PS50893"/>
    </source>
</evidence>
<dbReference type="GO" id="GO:0005524">
    <property type="term" value="F:ATP binding"/>
    <property type="evidence" value="ECO:0007669"/>
    <property type="project" value="UniProtKB-KW"/>
</dbReference>
<evidence type="ECO:0000256" key="9">
    <source>
        <dbReference type="PROSITE-ProRule" id="PRU01213"/>
    </source>
</evidence>
<dbReference type="InterPro" id="IPR050334">
    <property type="entry name" value="Molybdenum_import_ModC"/>
</dbReference>
<dbReference type="InterPro" id="IPR003439">
    <property type="entry name" value="ABC_transporter-like_ATP-bd"/>
</dbReference>
<dbReference type="InterPro" id="IPR017871">
    <property type="entry name" value="ABC_transporter-like_CS"/>
</dbReference>
<reference evidence="12" key="1">
    <citation type="journal article" date="2014" name="Int. J. Syst. Evol. Microbiol.">
        <title>Complete genome sequence of Corynebacterium casei LMG S-19264T (=DSM 44701T), isolated from a smear-ripened cheese.</title>
        <authorList>
            <consortium name="US DOE Joint Genome Institute (JGI-PGF)"/>
            <person name="Walter F."/>
            <person name="Albersmeier A."/>
            <person name="Kalinowski J."/>
            <person name="Ruckert C."/>
        </authorList>
    </citation>
    <scope>NUCLEOTIDE SEQUENCE</scope>
    <source>
        <strain evidence="12">CGMCC 1.15725</strain>
    </source>
</reference>
<evidence type="ECO:0000313" key="12">
    <source>
        <dbReference type="EMBL" id="GGF51645.1"/>
    </source>
</evidence>
<dbReference type="GO" id="GO:0016887">
    <property type="term" value="F:ATP hydrolysis activity"/>
    <property type="evidence" value="ECO:0007669"/>
    <property type="project" value="InterPro"/>
</dbReference>
<dbReference type="InterPro" id="IPR008995">
    <property type="entry name" value="Mo/tungstate-bd_C_term_dom"/>
</dbReference>
<evidence type="ECO:0000256" key="2">
    <source>
        <dbReference type="ARBA" id="ARBA00022475"/>
    </source>
</evidence>
<keyword evidence="2" id="KW-1003">Cell membrane</keyword>
<dbReference type="SMART" id="SM00382">
    <property type="entry name" value="AAA"/>
    <property type="match status" value="1"/>
</dbReference>
<dbReference type="InterPro" id="IPR011868">
    <property type="entry name" value="ModC_ABC_ATP-bd"/>
</dbReference>
<evidence type="ECO:0000256" key="3">
    <source>
        <dbReference type="ARBA" id="ARBA00022505"/>
    </source>
</evidence>
<dbReference type="Pfam" id="PF03459">
    <property type="entry name" value="TOBE"/>
    <property type="match status" value="1"/>
</dbReference>
<keyword evidence="13" id="KW-1185">Reference proteome</keyword>
<dbReference type="NCBIfam" id="TIGR02142">
    <property type="entry name" value="modC_ABC"/>
    <property type="match status" value="1"/>
</dbReference>
<evidence type="ECO:0000256" key="5">
    <source>
        <dbReference type="ARBA" id="ARBA00022741"/>
    </source>
</evidence>
<keyword evidence="7" id="KW-1278">Translocase</keyword>
<dbReference type="InterPro" id="IPR027417">
    <property type="entry name" value="P-loop_NTPase"/>
</dbReference>
<dbReference type="InterPro" id="IPR003593">
    <property type="entry name" value="AAA+_ATPase"/>
</dbReference>
<organism evidence="12 13">
    <name type="scientific">Aliidongia dinghuensis</name>
    <dbReference type="NCBI Taxonomy" id="1867774"/>
    <lineage>
        <taxon>Bacteria</taxon>
        <taxon>Pseudomonadati</taxon>
        <taxon>Pseudomonadota</taxon>
        <taxon>Alphaproteobacteria</taxon>
        <taxon>Rhodospirillales</taxon>
        <taxon>Dongiaceae</taxon>
        <taxon>Aliidongia</taxon>
    </lineage>
</organism>
<dbReference type="SUPFAM" id="SSF52540">
    <property type="entry name" value="P-loop containing nucleoside triphosphate hydrolases"/>
    <property type="match status" value="1"/>
</dbReference>
<protein>
    <submittedName>
        <fullName evidence="12">Molybdenum import ATP-binding protein ModC</fullName>
    </submittedName>
</protein>
<dbReference type="PROSITE" id="PS00211">
    <property type="entry name" value="ABC_TRANSPORTER_1"/>
    <property type="match status" value="1"/>
</dbReference>
<keyword evidence="3 9" id="KW-0500">Molybdenum</keyword>
<sequence>MSLVVDVALARPGFTLEVAFDSPGSVTALFGRSGAGKSTIAALLAGLVRPDKGRIALDGEALVDRAARVFVPPHRRRIGYVFQDGRLFPHLSVRHNLLYGAWFQGRRASNMPLADIVELLGIGHLLDRRPATLSGGEKQRVAIGRALLMAPRLLVLDEPLASLDQARKDEILPYLERLRDETRLPMVYVSHSREEVVRLADQLVMIEAGRVTAAGPIGEVMSRFDPAAGTEPGAVLATRVSAIDASHELATLDFPGGRLTVPAGRLALGQAVRVQLRARDVAIATAPPTGLSILNTLPATIVDMTAVGPTAVGLRLDCGGTILVAEITRLSAETLALAPGKPVHALIKSVSFDRPMEG</sequence>
<feature type="domain" description="ABC transporter" evidence="10">
    <location>
        <begin position="2"/>
        <end position="233"/>
    </location>
</feature>
<evidence type="ECO:0000256" key="8">
    <source>
        <dbReference type="ARBA" id="ARBA00023136"/>
    </source>
</evidence>
<dbReference type="Pfam" id="PF00005">
    <property type="entry name" value="ABC_tran"/>
    <property type="match status" value="1"/>
</dbReference>
<gene>
    <name evidence="12" type="primary">modC</name>
    <name evidence="12" type="ORF">GCM10011611_67660</name>
</gene>